<proteinExistence type="predicted"/>
<evidence type="ECO:0000313" key="2">
    <source>
        <dbReference type="Proteomes" id="UP000075884"/>
    </source>
</evidence>
<reference evidence="1" key="2">
    <citation type="submission" date="2020-05" db="UniProtKB">
        <authorList>
            <consortium name="EnsemblMetazoa"/>
        </authorList>
    </citation>
    <scope>IDENTIFICATION</scope>
    <source>
        <strain evidence="1">WRAIR2</strain>
    </source>
</reference>
<evidence type="ECO:0000313" key="1">
    <source>
        <dbReference type="EnsemblMetazoa" id="ADIR014110-PA"/>
    </source>
</evidence>
<keyword evidence="2" id="KW-1185">Reference proteome</keyword>
<organism evidence="1 2">
    <name type="scientific">Anopheles dirus</name>
    <dbReference type="NCBI Taxonomy" id="7168"/>
    <lineage>
        <taxon>Eukaryota</taxon>
        <taxon>Metazoa</taxon>
        <taxon>Ecdysozoa</taxon>
        <taxon>Arthropoda</taxon>
        <taxon>Hexapoda</taxon>
        <taxon>Insecta</taxon>
        <taxon>Pterygota</taxon>
        <taxon>Neoptera</taxon>
        <taxon>Endopterygota</taxon>
        <taxon>Diptera</taxon>
        <taxon>Nematocera</taxon>
        <taxon>Culicoidea</taxon>
        <taxon>Culicidae</taxon>
        <taxon>Anophelinae</taxon>
        <taxon>Anopheles</taxon>
    </lineage>
</organism>
<name>A0A182NW24_9DIPT</name>
<dbReference type="EnsemblMetazoa" id="ADIR014110-RA">
    <property type="protein sequence ID" value="ADIR014110-PA"/>
    <property type="gene ID" value="ADIR014110"/>
</dbReference>
<accession>A0A182NW24</accession>
<dbReference type="Proteomes" id="UP000075884">
    <property type="component" value="Unassembled WGS sequence"/>
</dbReference>
<protein>
    <submittedName>
        <fullName evidence="1">Uncharacterized protein</fullName>
    </submittedName>
</protein>
<dbReference type="VEuPathDB" id="VectorBase:ADIR014110"/>
<sequence>MCVLFDCALYTYRRMRRVPAINPPRFYSIAMAHTIKEPLLRKKKRTVVWRRADKRHGEKSPN</sequence>
<dbReference type="AlphaFoldDB" id="A0A182NW24"/>
<reference evidence="2" key="1">
    <citation type="submission" date="2013-03" db="EMBL/GenBank/DDBJ databases">
        <title>The Genome Sequence of Anopheles dirus WRAIR2.</title>
        <authorList>
            <consortium name="The Broad Institute Genomics Platform"/>
            <person name="Neafsey D.E."/>
            <person name="Walton C."/>
            <person name="Walker B."/>
            <person name="Young S.K."/>
            <person name="Zeng Q."/>
            <person name="Gargeya S."/>
            <person name="Fitzgerald M."/>
            <person name="Haas B."/>
            <person name="Abouelleil A."/>
            <person name="Allen A.W."/>
            <person name="Alvarado L."/>
            <person name="Arachchi H.M."/>
            <person name="Berlin A.M."/>
            <person name="Chapman S.B."/>
            <person name="Gainer-Dewar J."/>
            <person name="Goldberg J."/>
            <person name="Griggs A."/>
            <person name="Gujja S."/>
            <person name="Hansen M."/>
            <person name="Howarth C."/>
            <person name="Imamovic A."/>
            <person name="Ireland A."/>
            <person name="Larimer J."/>
            <person name="McCowan C."/>
            <person name="Murphy C."/>
            <person name="Pearson M."/>
            <person name="Poon T.W."/>
            <person name="Priest M."/>
            <person name="Roberts A."/>
            <person name="Saif S."/>
            <person name="Shea T."/>
            <person name="Sisk P."/>
            <person name="Sykes S."/>
            <person name="Wortman J."/>
            <person name="Nusbaum C."/>
            <person name="Birren B."/>
        </authorList>
    </citation>
    <scope>NUCLEOTIDE SEQUENCE [LARGE SCALE GENOMIC DNA]</scope>
    <source>
        <strain evidence="2">WRAIR2</strain>
    </source>
</reference>